<feature type="domain" description="EF-hand" evidence="25">
    <location>
        <begin position="3815"/>
        <end position="3850"/>
    </location>
</feature>
<dbReference type="PRINTS" id="PR00795">
    <property type="entry name" value="RYANODINER"/>
</dbReference>
<dbReference type="SUPFAM" id="SSF100909">
    <property type="entry name" value="IP3 receptor type 1 binding core, domain 2"/>
    <property type="match status" value="2"/>
</dbReference>
<dbReference type="GO" id="GO:0005790">
    <property type="term" value="C:smooth endoplasmic reticulum"/>
    <property type="evidence" value="ECO:0007669"/>
    <property type="project" value="TreeGrafter"/>
</dbReference>
<feature type="domain" description="B30.2/SPRY" evidence="24">
    <location>
        <begin position="1011"/>
        <end position="1207"/>
    </location>
</feature>
<dbReference type="GeneTree" id="ENSGT00940000155507"/>
<dbReference type="InterPro" id="IPR013662">
    <property type="entry name" value="RIH_assoc-dom"/>
</dbReference>
<comment type="catalytic activity">
    <reaction evidence="16">
        <text>Ca(2+)(in) = Ca(2+)(out)</text>
        <dbReference type="Rhea" id="RHEA:29671"/>
        <dbReference type="ChEBI" id="CHEBI:29108"/>
    </reaction>
</comment>
<evidence type="ECO:0000256" key="23">
    <source>
        <dbReference type="SAM" id="Phobius"/>
    </source>
</evidence>
<evidence type="ECO:0000259" key="25">
    <source>
        <dbReference type="PROSITE" id="PS50222"/>
    </source>
</evidence>
<dbReference type="Gene3D" id="1.25.10.30">
    <property type="entry name" value="IP3 receptor type 1 binding core, RIH domain"/>
    <property type="match status" value="1"/>
</dbReference>
<evidence type="ECO:0000256" key="20">
    <source>
        <dbReference type="ARBA" id="ARBA00075875"/>
    </source>
</evidence>
<feature type="compositionally biased region" description="Basic and acidic residues" evidence="22">
    <location>
        <begin position="4226"/>
        <end position="4254"/>
    </location>
</feature>
<dbReference type="Pfam" id="PF02815">
    <property type="entry name" value="MIR"/>
    <property type="match status" value="1"/>
</dbReference>
<dbReference type="SUPFAM" id="SSF49899">
    <property type="entry name" value="Concanavalin A-like lectins/glucanases"/>
    <property type="match status" value="3"/>
</dbReference>
<comment type="subcellular location">
    <subcellularLocation>
        <location evidence="1">Sarcoplasmic reticulum membrane</location>
        <topology evidence="1">Multi-pass membrane protein</topology>
    </subcellularLocation>
</comment>
<keyword evidence="5 23" id="KW-0812">Transmembrane</keyword>
<proteinExistence type="inferred from homology"/>
<sequence>FARGQEREYSEIQDNDEDEVVLQCIATVHKEQRKFCLAAEGLGNRLCFLEPTSEAKYIPPDLCVCNFVLEQSLSVRALQEMLANTGENGGEGAAQGGGHRTLLYGHAILLRHSFSGMYLTCLTTSRSQTDKLAFDVGLREHATGEACWWTIHPASKQRSEGEKVRIGDDLILVSVSSERYLHLSISNGNIQVDASFMQTLWNVHPTCSGSSIEEGYLLGGHVVRLFHGHDECLTIPSTDQNDSQHRRIFYEAGGAGTRARSLWRVEPLRISWSGSNIRWGQAFRLRHLTTGHYLALTEDQGLLLQDRGKSDTKSTAFSFRPSKEIKEKLDSSHKRDIEGMGLPEIKYGDSVCFVQHVASGLWVTYKAQDAKTPRLGPLKRKVILHQEGHMDDGLTLQRCQREESQAARIIRNTTALFSQFVSGNNRTAAPVTLPIEEVLQTLQDLIAYFQPPEEEMRHEDKQNKLRSLKNRQNLFKEEGMLALVLNCIDRLNIYNSVAHFAGIAREESGMAWKEILNLLYKLLAALIRGNRNNCAQFSNNLDWLISKLDRLESSSGILEVLHCILIESPEALNLIAEGHIKSIISLLDKHGRNHKVLDVLCSLCLCNGVAVRANQNLICDNLLPRRNLLLQTRLINDVTSIRPNIFLGVAEGSAQYKKWYFELIIDQVDPFLTAEPTHLRVGWASSSGYAPYPGGGEGWGGNGVGDDLYSYGFDGLHLWSGRIPRAVASINQHLLKSDDVVSCCLDLGVPSISFRINGQPVQGMFENFNTDGLFFPVMSFSAGVKVRFLMGGRHGEFKFLPPSGYAPCYEALLPKEKMRLEPVKEYKRDAEGVRDLLGTTQFLSQASFIPCPIDTSQVVLPPHLEKIRDRLAENIHELWGMNKIELGWTFGKIRDDNKRQHPCLVEFSKLPETEKNYNLQMSTETLKTLLALGCHIAHVNPAAEEDLKKVKLPKNYMMSNGYKPAPLDLSDVKLLPPQEILVDKLAENAHNVWAKDRIKQGWTYGIQQDLKNKRNPRLVPYALLDERTKKSNRDSLREAVRTFVGYGYNIEPSDQELADPAVEKVSIDKIRFFRVERSYAVRSGKWYFEFEVVTGGDMRVGWARPGCRPDVELGADDQAFVFEGSRGQRWHQGSGYFGRTWQPGDVVGCMINLDDASMIFTLNGELLITNKGSELAFADYEIENGFVPICSLGLSQIGRMNLGTDASTFKFYTMCGLQEGFEPFAVNMNRDVAMWFSKRLPTFVNVPRDHLHIEVVRIDGTMDSPPCLKVTHKTFGTQNSNADMIYCRLSMPVECHSSFSHSPCLDTEAFQKRKQMQEILSHTTTQCYYAVRIFAGQDPSCVWVGWVTPDYHLYSEKFDLNKNCTVTVTLGDERGRVHESVKRSNCYMVWGGDIVASSQRSSRSNADLEIGCLVDLAMGMLSFSANGKELSTCYQVEPNTKVFPAVFLQPTSTSLFQFELGKLKNAMPLSAAIFKSEEKNPVPQCPPRLDVQTIQPVLWSRMPNSFLKVETERVSERHGWVVQCLEPLQMMALHIPEENRCVDVLELCEQEDLMQFHYHTLRLYSALCALGNSRVAYALCSHVDLSQLFHAIDNKYLPGLLRSGFYDLLISIHLANAKERKLMMKNEYIIPITSTTRNIRLYPDKSKRHGLPGVGLRTCLKPEFRFSTPCFVTTSEEHQKQSPEIPLETLKTKALSMLTEAVQCSGAHIRDPVGGSVEFQFVPVLKLIGTLLVMGVFDDDDVRQILLLIDPSVFGEHGGEMEEGAEKEEVTQVEEKAVEAGEKASKEAPIRGLLQTRLPESVKVQMCELLNYLCDCELQHRVEAIVAFGDIYVSKLQANQKFRYDELMQALNMSAALTARKTREFRSPPQEQINMLLNFQLGENCPCPEEIREELYDFHEDLLLHCGVPLEEEEEEEEDTSWMGKLCTLMCKIKGPPEPEKEQPTEEEERCPTTLKELISQTMIRWAQEDQIQDAELVRMMFNLLRRQYDSIGELLQALRKTYTISQVSVSDTINLLAALGQIRSLLSVRMGKEEELLMINGLGDIMNNKVFYQHPNLMRVLGMHETVMEVMVNVLGTEKSQIAFPKMVASCCRFLCYFCRISRQNQKAMFEHLSYLLENSSVGLASPSMRGSTPLDVAASSVMDNNELALGLEEPDLEKVVTYLAGCGLQSCPMLLAKGYPDVGWNPIEGERYLSFLRFAVFVNSESVEENASVVVKLLIRRPECFGPALRGEGGNGLLAAMQGAIKISENPALDLPSQGYKREVTEDNEEEEEIVHMGNAIMSFYSALIDLLGRCAPEMHFLFLQCSGDLREITFSVCLSDGSVSEPDMAANFCPDHKAPMVLFLDRVYGIKDQTFLLHLLEVGFLPDLRASASLDTVSCKNKKNYFPIIVKLVTLGLETNVFYLLTDYILVQLLRRLVFDVPQLNEYCKMPLKLLTNHYEQCWKYYCLPSGLGGYGLAVEEELHLTEKLFWGIFDSLSHKKYDPDLFRMALPCLSAIAGALPPDYLDTRIAATLEKQISVDADGNFDPKPINTMNFSLPEKLEYIVTKYAEHSHDKWACDKTQSGWKYGISLDENVRTHPLIRPFKTLTEKEKEIYRWPARESLKTMLAVGWTVERTKEGEALVQQRENEKLRNVSQASQGNSYSPAPLDLSNVVLSRELQGMVEVVAENYHNIWAKKKKLELESKGGGSHPLLVPYDTLTAKEKFRDREKAQDLFKFLQVNGVIVSRGMKDMELDASSMEKRFAYKFLKKILKYVDSAQEFIAHLEAIVSSGKTEKSPHDQEIKFFAKVLLPLVDQYFTNHRLYFLSSPLKPLSSSGYASHKEKEMVASLFCKLAALVRHRISLFGSDSSTMVSCLHILAQTLDTRTVMKSGSELVKAGLRAFFENAAEDLEKTSENLKLGKFTHSRTQIKGVSQNINYTTVALLPILTSIFEHVAQHQFGVDLLLSDVQISCYHILCSLYSLGTGKNIYVERQRPALGECLASLAAAIPVAFLEPTLNRYNPLSVFNTKTPRERSIMGMPDTVEEMCPDIPQLEDLMKEINDLAESGARYMEMPHVIEVVLPMICNYLSYWWERGPENLPPSTGPCCTKVTSEHLSLILGDILKIINNNLGIEEASWMKRIAVYTQPIISKARPDLLRSHFIPTLEKLKKKAVKTVQEEEQLKADGRGDTQEAELLILDEFAVLCRDLYAFYPILIRYVDNSRSNWLKSPDADSDQLFRMVAEVFILWCKSHNFKREEQNFVIQNEINNLAFLTGDSKSKMSKSGGQDQERKKSKRRGDLYSIQTSLIVAALKKMLPIGLNMCTPGDQELISLAKSRYGYRDTDEEVKEHLRNNLHLQEKSDDPAVKWQLNLYKDVLKSEEPFNPEKTVERVQRISAAVFHLEQVEQPLRSKKAVWHKLLSKQRKRAVVACFRMAPLYNLPRNKINNFFLSTFQRVWLEKVNEKTQYDRLIPILMKSPKVEEEEEEEMEKQPDPLHQIILHFSRNALTERRSTAEGGKGKQDWSKMEKQKTLYQQARLHERGTAEMVLQMISASKGEMSPMVVETLKLGIAILNGGNTGVQQKMLDYLKEKKDAGFFQSLSGLMQSCSVLDLNAFERQNKAEGLGMVTEEGTREKVLQNDEFTRDLFRFLQLLCEGHNNDFQNFLRTQMGNTTTVNIIISTVDYLLRLQESISDFYWYYSGKDIIDESGQHNFSKALAVTKQIFNSLTEYIQGPCVGNQQSLAHSRLWDAVVGFLHVFANMQMKLSQDSSQIELLKELLDLLQDMVVMLLSLLEGNVVNGTIGKQMVDTLVESSTNVEMILKFFDMFLKLKDLTSSDTFKEYDPDGKGIISKKEFQKAMEGQKQYTQSEIDFLLSCAEADENDMFNYIDFVDRFHEPAKDIGFNVAVLLTNLSEHMPNDSRLKCLLDPAESVLNYFEPYLGRIEIMGGAKKIERVYFEITESSRTQWEKPQVKESKRQFIFDVVNEGGEQEKMELFVNFCEDTIFEMQLASQISESDSADRPEEEDEEDAIYTLEIEGEEEEDKCFESASAFAMACASVKRSVTSFLKKATLKNLRKQYRNVKKMSAKELVKVFFSFFWTLFLGLFQLFFGILGGIFQVLWSTVFGGGLVEGAKNIRVTKILGDMPDPTQFGIHEDAVEMERAEVTEPGITAELAHFVKGEKGDADMMPDLFGLRPKKEGSLKHGPEVGLGDLSEIIGKDEAPTLESTVRKKRKAQAAEMKAAHEAEGKVDSEKADAEDGEKEDRAKEEEQAEYLWAEVTKRRKRRHGQKVEKPEAFTANFFKGLEIYQTKLLHYLARNFYNLRFLALFVAFAINFILLFYKVTEEPLEEETEDVANLWNSFNEEEEEEAMVFFVLQESTGYMAPTLRALAVVHTIISLVCVVGYYCLKVPLVVFKREKEIARKLEFDGLYITEQPSEDDIKGQWDRLVINTPSFPNNYWDKFVKRKVINKYGDLYGAERIAELLGLDKNALDFSPIEETKAEAASLLKSKVAKIDPSFFHSSSSFLYLAWYTTMSVLGHYNNFFFAAHLLDIAMGFKTLRTILSSVTHNGKQLVLTVGLLAVVVYLYTVVAFNFFRKFYNKSEDDDEPDMKCDDMMTCYLFHMYVGVRAGGGIGDEIEDPAGDPYEMYRIVFDITFFFFVIVILLAIIQGLIIDAFGELRDQQEQVREDMETKCFICGIGNDYFDTTPHGFETHTLQEHNLANYFDESCGVKKKLCHIESYVWKMYQERCWDFFPAGDCFRKQYEDQLG</sequence>
<feature type="domain" description="MIR" evidence="26">
    <location>
        <begin position="99"/>
        <end position="154"/>
    </location>
</feature>
<feature type="transmembrane region" description="Helical" evidence="23">
    <location>
        <begin position="4078"/>
        <end position="4102"/>
    </location>
</feature>
<evidence type="ECO:0000256" key="17">
    <source>
        <dbReference type="ARBA" id="ARBA00061711"/>
    </source>
</evidence>
<keyword evidence="12 23" id="KW-0472">Membrane</keyword>
<dbReference type="GO" id="GO:0006941">
    <property type="term" value="P:striated muscle contraction"/>
    <property type="evidence" value="ECO:0007669"/>
    <property type="project" value="TreeGrafter"/>
</dbReference>
<keyword evidence="8" id="KW-0112">Calmodulin-binding</keyword>
<dbReference type="CDD" id="cd12877">
    <property type="entry name" value="SPRY1_RyR"/>
    <property type="match status" value="1"/>
</dbReference>
<dbReference type="Proteomes" id="UP000233160">
    <property type="component" value="Unassembled WGS sequence"/>
</dbReference>
<dbReference type="PANTHER" id="PTHR46399:SF9">
    <property type="entry name" value="RYANODINE RECEPTOR 3"/>
    <property type="match status" value="1"/>
</dbReference>
<evidence type="ECO:0000256" key="18">
    <source>
        <dbReference type="ARBA" id="ARBA00071501"/>
    </source>
</evidence>
<keyword evidence="3" id="KW-0109">Calcium transport</keyword>
<keyword evidence="15" id="KW-0407">Ion channel</keyword>
<dbReference type="Ensembl" id="ENSPCOT00000033201.1">
    <property type="protein sequence ID" value="ENSPCOP00000022528.1"/>
    <property type="gene ID" value="ENSPCOG00000023335.1"/>
</dbReference>
<dbReference type="FunFam" id="2.60.120.920:FF:000002">
    <property type="entry name" value="ryanodine receptor isoform X2"/>
    <property type="match status" value="1"/>
</dbReference>
<dbReference type="InterPro" id="IPR035762">
    <property type="entry name" value="SPRY3_RyR"/>
</dbReference>
<evidence type="ECO:0000256" key="4">
    <source>
        <dbReference type="ARBA" id="ARBA00022673"/>
    </source>
</evidence>
<dbReference type="InterPro" id="IPR016093">
    <property type="entry name" value="MIR_motif"/>
</dbReference>
<dbReference type="GO" id="GO:0005509">
    <property type="term" value="F:calcium ion binding"/>
    <property type="evidence" value="ECO:0007669"/>
    <property type="project" value="InterPro"/>
</dbReference>
<dbReference type="FunFam" id="2.80.10.50:FF:000006">
    <property type="entry name" value="Ryanodine receptor 2 (Cardiac)"/>
    <property type="match status" value="1"/>
</dbReference>
<dbReference type="Pfam" id="PF21119">
    <property type="entry name" value="RYDR_Jsol"/>
    <property type="match status" value="1"/>
</dbReference>
<feature type="domain" description="MIR" evidence="26">
    <location>
        <begin position="214"/>
        <end position="268"/>
    </location>
</feature>
<evidence type="ECO:0000313" key="27">
    <source>
        <dbReference type="Ensembl" id="ENSPCOP00000022528.1"/>
    </source>
</evidence>
<name>A0A2K6G8G8_PROCO</name>
<dbReference type="InterPro" id="IPR002048">
    <property type="entry name" value="EF_hand_dom"/>
</dbReference>
<dbReference type="FunFam" id="1.10.238.10:FF:000040">
    <property type="entry name" value="Ryanodine receptor 2"/>
    <property type="match status" value="1"/>
</dbReference>
<dbReference type="Gene3D" id="6.20.350.10">
    <property type="match status" value="1"/>
</dbReference>
<dbReference type="SMART" id="SM00472">
    <property type="entry name" value="MIR"/>
    <property type="match status" value="4"/>
</dbReference>
<dbReference type="CDD" id="cd12879">
    <property type="entry name" value="SPRY3_RyR"/>
    <property type="match status" value="1"/>
</dbReference>
<keyword evidence="14" id="KW-1071">Ligand-gated ion channel</keyword>
<organism evidence="27 28">
    <name type="scientific">Propithecus coquereli</name>
    <name type="common">Coquerel's sifaka</name>
    <name type="synonym">Propithecus verreauxi coquereli</name>
    <dbReference type="NCBI Taxonomy" id="379532"/>
    <lineage>
        <taxon>Eukaryota</taxon>
        <taxon>Metazoa</taxon>
        <taxon>Chordata</taxon>
        <taxon>Craniata</taxon>
        <taxon>Vertebrata</taxon>
        <taxon>Euteleostomi</taxon>
        <taxon>Mammalia</taxon>
        <taxon>Eutheria</taxon>
        <taxon>Euarchontoglires</taxon>
        <taxon>Primates</taxon>
        <taxon>Strepsirrhini</taxon>
        <taxon>Lemuriformes</taxon>
        <taxon>Indriidae</taxon>
        <taxon>Propithecus</taxon>
    </lineage>
</organism>
<keyword evidence="28" id="KW-1185">Reference proteome</keyword>
<dbReference type="InterPro" id="IPR005821">
    <property type="entry name" value="Ion_trans_dom"/>
</dbReference>
<reference evidence="27" key="2">
    <citation type="submission" date="2025-09" db="UniProtKB">
        <authorList>
            <consortium name="Ensembl"/>
        </authorList>
    </citation>
    <scope>IDENTIFICATION</scope>
</reference>
<dbReference type="CDD" id="cd12878">
    <property type="entry name" value="SPRY2_RyR"/>
    <property type="match status" value="1"/>
</dbReference>
<evidence type="ECO:0000256" key="9">
    <source>
        <dbReference type="ARBA" id="ARBA00022951"/>
    </source>
</evidence>
<evidence type="ECO:0000313" key="28">
    <source>
        <dbReference type="Proteomes" id="UP000233160"/>
    </source>
</evidence>
<keyword evidence="6" id="KW-0677">Repeat</keyword>
<evidence type="ECO:0000256" key="8">
    <source>
        <dbReference type="ARBA" id="ARBA00022860"/>
    </source>
</evidence>
<evidence type="ECO:0000256" key="2">
    <source>
        <dbReference type="ARBA" id="ARBA00022448"/>
    </source>
</evidence>
<feature type="transmembrane region" description="Helical" evidence="23">
    <location>
        <begin position="4640"/>
        <end position="4663"/>
    </location>
</feature>
<dbReference type="Gene3D" id="1.10.490.160">
    <property type="match status" value="2"/>
</dbReference>
<dbReference type="FunFam" id="2.60.120.920:FF:000003">
    <property type="entry name" value="ryanodine receptor isoform X2"/>
    <property type="match status" value="1"/>
</dbReference>
<dbReference type="GO" id="GO:0006874">
    <property type="term" value="P:intracellular calcium ion homeostasis"/>
    <property type="evidence" value="ECO:0007669"/>
    <property type="project" value="InterPro"/>
</dbReference>
<evidence type="ECO:0000256" key="15">
    <source>
        <dbReference type="ARBA" id="ARBA00023303"/>
    </source>
</evidence>
<evidence type="ECO:0000256" key="6">
    <source>
        <dbReference type="ARBA" id="ARBA00022737"/>
    </source>
</evidence>
<dbReference type="Gene3D" id="2.80.10.50">
    <property type="match status" value="2"/>
</dbReference>
<evidence type="ECO:0000256" key="14">
    <source>
        <dbReference type="ARBA" id="ARBA00023286"/>
    </source>
</evidence>
<dbReference type="InterPro" id="IPR013320">
    <property type="entry name" value="ConA-like_dom_sf"/>
</dbReference>
<dbReference type="Gene3D" id="1.10.287.70">
    <property type="match status" value="1"/>
</dbReference>
<evidence type="ECO:0000256" key="13">
    <source>
        <dbReference type="ARBA" id="ARBA00023170"/>
    </source>
</evidence>
<protein>
    <recommendedName>
        <fullName evidence="18">Ryanodine receptor 3</fullName>
    </recommendedName>
    <alternativeName>
        <fullName evidence="20">Brain ryanodine receptor-calcium release channel</fullName>
    </alternativeName>
    <alternativeName>
        <fullName evidence="19">Brain-type ryanodine receptor</fullName>
    </alternativeName>
    <alternativeName>
        <fullName evidence="21">Type 3 ryanodine receptor</fullName>
    </alternativeName>
</protein>
<dbReference type="InterPro" id="IPR035910">
    <property type="entry name" value="RyR/IP3R_RIH_dom_sf"/>
</dbReference>
<dbReference type="GO" id="GO:0005516">
    <property type="term" value="F:calmodulin binding"/>
    <property type="evidence" value="ECO:0007669"/>
    <property type="project" value="UniProtKB-KW"/>
</dbReference>
<keyword evidence="9" id="KW-0703">Sarcoplasmic reticulum</keyword>
<evidence type="ECO:0000256" key="21">
    <source>
        <dbReference type="ARBA" id="ARBA00076848"/>
    </source>
</evidence>
<reference evidence="27" key="1">
    <citation type="submission" date="2025-08" db="UniProtKB">
        <authorList>
            <consortium name="Ensembl"/>
        </authorList>
    </citation>
    <scope>IDENTIFICATION</scope>
</reference>
<evidence type="ECO:0000256" key="1">
    <source>
        <dbReference type="ARBA" id="ARBA00004326"/>
    </source>
</evidence>
<dbReference type="InterPro" id="IPR015925">
    <property type="entry name" value="Ryanodine_IP3_receptor"/>
</dbReference>
<feature type="transmembrane region" description="Helical" evidence="23">
    <location>
        <begin position="4504"/>
        <end position="4523"/>
    </location>
</feature>
<evidence type="ECO:0000256" key="16">
    <source>
        <dbReference type="ARBA" id="ARBA00036634"/>
    </source>
</evidence>
<dbReference type="InterPro" id="IPR003877">
    <property type="entry name" value="SPRY_dom"/>
</dbReference>
<dbReference type="InterPro" id="IPR035761">
    <property type="entry name" value="SPRY1_RyR"/>
</dbReference>
<dbReference type="Pfam" id="PF06459">
    <property type="entry name" value="RR_TM4-6"/>
    <property type="match status" value="1"/>
</dbReference>
<feature type="transmembrane region" description="Helical" evidence="23">
    <location>
        <begin position="4306"/>
        <end position="4326"/>
    </location>
</feature>
<dbReference type="InterPro" id="IPR000699">
    <property type="entry name" value="RIH_dom"/>
</dbReference>
<dbReference type="FunFam" id="2.80.10.50:FF:000009">
    <property type="entry name" value="Ryanodine receptor 1 (skeletal)"/>
    <property type="match status" value="1"/>
</dbReference>
<feature type="transmembrane region" description="Helical" evidence="23">
    <location>
        <begin position="4374"/>
        <end position="4393"/>
    </location>
</feature>
<feature type="transmembrane region" description="Helical" evidence="23">
    <location>
        <begin position="4560"/>
        <end position="4581"/>
    </location>
</feature>
<dbReference type="GO" id="GO:0042383">
    <property type="term" value="C:sarcolemma"/>
    <property type="evidence" value="ECO:0007669"/>
    <property type="project" value="TreeGrafter"/>
</dbReference>
<evidence type="ECO:0000256" key="5">
    <source>
        <dbReference type="ARBA" id="ARBA00022692"/>
    </source>
</evidence>
<evidence type="ECO:0000256" key="10">
    <source>
        <dbReference type="ARBA" id="ARBA00022989"/>
    </source>
</evidence>
<evidence type="ECO:0000256" key="7">
    <source>
        <dbReference type="ARBA" id="ARBA00022837"/>
    </source>
</evidence>
<dbReference type="Gene3D" id="2.60.120.920">
    <property type="match status" value="3"/>
</dbReference>
<feature type="domain" description="MIR" evidence="26">
    <location>
        <begin position="161"/>
        <end position="206"/>
    </location>
</feature>
<dbReference type="InterPro" id="IPR001870">
    <property type="entry name" value="B30.2/SPRY"/>
</dbReference>
<feature type="region of interest" description="Disordered" evidence="22">
    <location>
        <begin position="4209"/>
        <end position="4254"/>
    </location>
</feature>
<accession>A0A2K6G8G8</accession>
<dbReference type="Pfam" id="PF08709">
    <property type="entry name" value="Ins145_P3_rec"/>
    <property type="match status" value="1"/>
</dbReference>
<keyword evidence="7" id="KW-0106">Calcium</keyword>
<dbReference type="GO" id="GO:0014808">
    <property type="term" value="P:release of sequestered calcium ion into cytosol by sarcoplasmic reticulum"/>
    <property type="evidence" value="ECO:0007669"/>
    <property type="project" value="TreeGrafter"/>
</dbReference>
<dbReference type="InterPro" id="IPR048581">
    <property type="entry name" value="RYDR_Jsol"/>
</dbReference>
<feature type="domain" description="B30.2/SPRY" evidence="24">
    <location>
        <begin position="1253"/>
        <end position="1465"/>
    </location>
</feature>
<dbReference type="GO" id="GO:0033017">
    <property type="term" value="C:sarcoplasmic reticulum membrane"/>
    <property type="evidence" value="ECO:0007669"/>
    <property type="project" value="UniProtKB-SubCell"/>
</dbReference>
<dbReference type="SUPFAM" id="SSF47473">
    <property type="entry name" value="EF-hand"/>
    <property type="match status" value="1"/>
</dbReference>
<dbReference type="SMART" id="SM00449">
    <property type="entry name" value="SPRY"/>
    <property type="match status" value="3"/>
</dbReference>
<dbReference type="PANTHER" id="PTHR46399">
    <property type="entry name" value="B30.2/SPRY DOMAIN-CONTAINING PROTEIN"/>
    <property type="match status" value="1"/>
</dbReference>
<evidence type="ECO:0000259" key="24">
    <source>
        <dbReference type="PROSITE" id="PS50188"/>
    </source>
</evidence>
<dbReference type="Pfam" id="PF02026">
    <property type="entry name" value="RyR"/>
    <property type="match status" value="4"/>
</dbReference>
<dbReference type="GO" id="GO:0030018">
    <property type="term" value="C:Z disc"/>
    <property type="evidence" value="ECO:0007669"/>
    <property type="project" value="TreeGrafter"/>
</dbReference>
<feature type="domain" description="MIR" evidence="26">
    <location>
        <begin position="274"/>
        <end position="332"/>
    </location>
</feature>
<comment type="similarity">
    <text evidence="17">Belongs to the ryanodine receptor (TC 1.A.3.1) family. RYR3 subfamily.</text>
</comment>
<dbReference type="InterPro" id="IPR036300">
    <property type="entry name" value="MIR_dom_sf"/>
</dbReference>
<dbReference type="FunFam" id="2.60.120.920:FF:000024">
    <property type="entry name" value="Ryanodine receptor 3"/>
    <property type="match status" value="1"/>
</dbReference>
<keyword evidence="11" id="KW-0406">Ion transport</keyword>
<dbReference type="PROSITE" id="PS50188">
    <property type="entry name" value="B302_SPRY"/>
    <property type="match status" value="3"/>
</dbReference>
<evidence type="ECO:0000256" key="11">
    <source>
        <dbReference type="ARBA" id="ARBA00023065"/>
    </source>
</evidence>
<dbReference type="FunFam" id="1.10.490.160:FF:000001">
    <property type="entry name" value="Ryanodine receptor 2 (Cardiac)"/>
    <property type="match status" value="1"/>
</dbReference>
<keyword evidence="13" id="KW-0675">Receptor</keyword>
<feature type="region of interest" description="Disordered" evidence="22">
    <location>
        <begin position="3262"/>
        <end position="3282"/>
    </location>
</feature>
<dbReference type="PROSITE" id="PS50919">
    <property type="entry name" value="MIR"/>
    <property type="match status" value="4"/>
</dbReference>
<evidence type="ECO:0000259" key="26">
    <source>
        <dbReference type="PROSITE" id="PS50919"/>
    </source>
</evidence>
<keyword evidence="10 23" id="KW-1133">Transmembrane helix</keyword>
<dbReference type="Pfam" id="PF01365">
    <property type="entry name" value="RYDR_ITPR"/>
    <property type="match status" value="2"/>
</dbReference>
<evidence type="ECO:0000256" key="22">
    <source>
        <dbReference type="SAM" id="MobiDB-lite"/>
    </source>
</evidence>
<feature type="domain" description="B30.2/SPRY" evidence="24">
    <location>
        <begin position="584"/>
        <end position="795"/>
    </location>
</feature>
<dbReference type="InterPro" id="IPR035764">
    <property type="entry name" value="SPRY2_RyR"/>
</dbReference>
<dbReference type="InterPro" id="IPR011992">
    <property type="entry name" value="EF-hand-dom_pair"/>
</dbReference>
<dbReference type="SUPFAM" id="SSF82109">
    <property type="entry name" value="MIR domain"/>
    <property type="match status" value="2"/>
</dbReference>
<dbReference type="CDD" id="cd23292">
    <property type="entry name" value="beta-trefoil_MIR_RyR3"/>
    <property type="match status" value="1"/>
</dbReference>
<dbReference type="FunFam" id="1.10.287.70:FF:000017">
    <property type="entry name" value="ryanodine receptor isoform X2"/>
    <property type="match status" value="1"/>
</dbReference>
<dbReference type="Pfam" id="PF08454">
    <property type="entry name" value="RIH_assoc"/>
    <property type="match status" value="1"/>
</dbReference>
<evidence type="ECO:0000256" key="3">
    <source>
        <dbReference type="ARBA" id="ARBA00022568"/>
    </source>
</evidence>
<gene>
    <name evidence="27" type="primary">RYR3</name>
</gene>
<dbReference type="PROSITE" id="PS50222">
    <property type="entry name" value="EF_HAND_2"/>
    <property type="match status" value="1"/>
</dbReference>
<evidence type="ECO:0000256" key="12">
    <source>
        <dbReference type="ARBA" id="ARBA00023136"/>
    </source>
</evidence>
<dbReference type="Gene3D" id="1.10.238.10">
    <property type="entry name" value="EF-hand"/>
    <property type="match status" value="1"/>
</dbReference>
<dbReference type="GO" id="GO:0005219">
    <property type="term" value="F:ryanodine-sensitive calcium-release channel activity"/>
    <property type="evidence" value="ECO:0007669"/>
    <property type="project" value="InterPro"/>
</dbReference>
<keyword evidence="2" id="KW-0813">Transport</keyword>
<dbReference type="Pfam" id="PF00520">
    <property type="entry name" value="Ion_trans"/>
    <property type="match status" value="1"/>
</dbReference>
<dbReference type="FunFam" id="1.25.10.30:FF:000002">
    <property type="entry name" value="ryanodine receptor isoform X2"/>
    <property type="match status" value="1"/>
</dbReference>
<dbReference type="InterPro" id="IPR013333">
    <property type="entry name" value="Ryan_recept"/>
</dbReference>
<evidence type="ECO:0000256" key="19">
    <source>
        <dbReference type="ARBA" id="ARBA00075278"/>
    </source>
</evidence>
<dbReference type="InterPro" id="IPR014821">
    <property type="entry name" value="Ins145_P3_rcpt"/>
</dbReference>
<dbReference type="InterPro" id="IPR003032">
    <property type="entry name" value="Ryanodine_rcpt"/>
</dbReference>
<keyword evidence="4" id="KW-0107">Calcium channel</keyword>
<dbReference type="InterPro" id="IPR043136">
    <property type="entry name" value="B30.2/SPRY_sf"/>
</dbReference>
<dbReference type="GO" id="GO:0034704">
    <property type="term" value="C:calcium channel complex"/>
    <property type="evidence" value="ECO:0007669"/>
    <property type="project" value="TreeGrafter"/>
</dbReference>
<dbReference type="InterPro" id="IPR009460">
    <property type="entry name" value="Ryanrecept_TM4-6"/>
</dbReference>
<dbReference type="Pfam" id="PF00622">
    <property type="entry name" value="SPRY"/>
    <property type="match status" value="3"/>
</dbReference>